<evidence type="ECO:0000313" key="3">
    <source>
        <dbReference type="EMBL" id="RBP49905.1"/>
    </source>
</evidence>
<dbReference type="InterPro" id="IPR033856">
    <property type="entry name" value="Trp_halogen"/>
</dbReference>
<dbReference type="EMBL" id="QNRT01000003">
    <property type="protein sequence ID" value="RBP49905.1"/>
    <property type="molecule type" value="Genomic_DNA"/>
</dbReference>
<dbReference type="Proteomes" id="UP000253083">
    <property type="component" value="Unassembled WGS sequence"/>
</dbReference>
<feature type="binding site" evidence="2">
    <location>
        <position position="84"/>
    </location>
    <ligand>
        <name>7-chloro-L-tryptophan</name>
        <dbReference type="ChEBI" id="CHEBI:58713"/>
    </ligand>
</feature>
<protein>
    <submittedName>
        <fullName evidence="3">Tryptophan halogenase</fullName>
    </submittedName>
</protein>
<dbReference type="InterPro" id="IPR036188">
    <property type="entry name" value="FAD/NAD-bd_sf"/>
</dbReference>
<dbReference type="Gene3D" id="3.50.50.60">
    <property type="entry name" value="FAD/NAD(P)-binding domain"/>
    <property type="match status" value="1"/>
</dbReference>
<keyword evidence="4" id="KW-1185">Reference proteome</keyword>
<feature type="binding site" evidence="2">
    <location>
        <position position="353"/>
    </location>
    <ligand>
        <name>FAD</name>
        <dbReference type="ChEBI" id="CHEBI:57692"/>
    </ligand>
</feature>
<evidence type="ECO:0000256" key="2">
    <source>
        <dbReference type="PIRSR" id="PIRSR011396-2"/>
    </source>
</evidence>
<dbReference type="GO" id="GO:0004497">
    <property type="term" value="F:monooxygenase activity"/>
    <property type="evidence" value="ECO:0007669"/>
    <property type="project" value="InterPro"/>
</dbReference>
<keyword evidence="2" id="KW-0285">Flavoprotein</keyword>
<comment type="caution">
    <text evidence="3">The sequence shown here is derived from an EMBL/GenBank/DDBJ whole genome shotgun (WGS) entry which is preliminary data.</text>
</comment>
<dbReference type="InParanoid" id="A0A395JIQ7"/>
<feature type="binding site" evidence="2">
    <location>
        <begin position="18"/>
        <end position="21"/>
    </location>
    <ligand>
        <name>FAD</name>
        <dbReference type="ChEBI" id="CHEBI:57692"/>
    </ligand>
</feature>
<organism evidence="3 4">
    <name type="scientific">Arenicella xantha</name>
    <dbReference type="NCBI Taxonomy" id="644221"/>
    <lineage>
        <taxon>Bacteria</taxon>
        <taxon>Pseudomonadati</taxon>
        <taxon>Pseudomonadota</taxon>
        <taxon>Gammaproteobacteria</taxon>
        <taxon>Arenicellales</taxon>
        <taxon>Arenicellaceae</taxon>
        <taxon>Arenicella</taxon>
    </lineage>
</organism>
<dbReference type="AlphaFoldDB" id="A0A395JIQ7"/>
<dbReference type="Pfam" id="PF04820">
    <property type="entry name" value="Trp_halogenase"/>
    <property type="match status" value="1"/>
</dbReference>
<dbReference type="SUPFAM" id="SSF51905">
    <property type="entry name" value="FAD/NAD(P)-binding domain"/>
    <property type="match status" value="1"/>
</dbReference>
<gene>
    <name evidence="3" type="ORF">DFR28_103337</name>
</gene>
<dbReference type="PIRSF" id="PIRSF011396">
    <property type="entry name" value="Trp_halogenase"/>
    <property type="match status" value="1"/>
</dbReference>
<dbReference type="GO" id="GO:0000166">
    <property type="term" value="F:nucleotide binding"/>
    <property type="evidence" value="ECO:0007669"/>
    <property type="project" value="UniProtKB-KW"/>
</dbReference>
<dbReference type="PANTHER" id="PTHR43747">
    <property type="entry name" value="FAD-BINDING PROTEIN"/>
    <property type="match status" value="1"/>
</dbReference>
<accession>A0A395JIQ7</accession>
<feature type="binding site" evidence="2">
    <location>
        <position position="340"/>
    </location>
    <ligand>
        <name>FAD</name>
        <dbReference type="ChEBI" id="CHEBI:57692"/>
    </ligand>
</feature>
<dbReference type="InterPro" id="IPR006905">
    <property type="entry name" value="Flavin_halogenase"/>
</dbReference>
<dbReference type="RefSeq" id="WP_113954890.1">
    <property type="nucleotide sequence ID" value="NZ_QNRT01000003.1"/>
</dbReference>
<reference evidence="3 4" key="1">
    <citation type="submission" date="2018-06" db="EMBL/GenBank/DDBJ databases">
        <title>Genomic Encyclopedia of Type Strains, Phase IV (KMG-IV): sequencing the most valuable type-strain genomes for metagenomic binning, comparative biology and taxonomic classification.</title>
        <authorList>
            <person name="Goeker M."/>
        </authorList>
    </citation>
    <scope>NUCLEOTIDE SEQUENCE [LARGE SCALE GENOMIC DNA]</scope>
    <source>
        <strain evidence="3 4">DSM 24032</strain>
    </source>
</reference>
<feature type="binding site" evidence="2">
    <location>
        <position position="191"/>
    </location>
    <ligand>
        <name>FAD</name>
        <dbReference type="ChEBI" id="CHEBI:57692"/>
    </ligand>
</feature>
<dbReference type="PANTHER" id="PTHR43747:SF4">
    <property type="entry name" value="FLAVIN-DEPENDENT TRYPTOPHAN HALOGENASE"/>
    <property type="match status" value="1"/>
</dbReference>
<keyword evidence="2" id="KW-0547">Nucleotide-binding</keyword>
<sequence>MTNQQSNNPVQNVVIVGGGTAGWITAAAFSRVLVPQGYNVTLIESDAIGTVGVGEATIPPIRDFHRMLGINEADFVKETQATFKLGIEFNGWSNPESRYFHPFGEYGRKLDSVQFHQYWQRASSLTDCGELSDFSLCSVAAYQGKFAPTSQDPESILSGIGYAYHFDASRYARFLRSYSEQRGVRRVEGKVVDVLQNANNGFIEGVQLESSDVIKGDFFIDCTGFAALLISKTLNVEYEDWSDLLPADSAVAVQCKKSSTPIRPYTQTFAQDGGWRWRIPLQHRTGNGFVYSSKFTSDEDAVSTLLAGLDGEPLSEPRKLKFRTGKRQQSWSHNCVAVGLSAGFLEPLESTSIHLIQTAVIRLLSMFPGKEFEPAQIQEYNQQVNDEVAFIRDFIILHYHLNDRPEPLWTYCREMSIPDSLAQKISLFKSRGHVVEAQYDLFKTASWVAVMRGQGVHPSYYDPMAESKPEKQLLGIMQELKAAYQRASEAMPAHDEFIAQHCQAAVPK</sequence>
<evidence type="ECO:0000313" key="4">
    <source>
        <dbReference type="Proteomes" id="UP000253083"/>
    </source>
</evidence>
<proteinExistence type="predicted"/>
<name>A0A395JIQ7_9GAMM</name>
<feature type="active site" evidence="1">
    <location>
        <position position="84"/>
    </location>
</feature>
<keyword evidence="2" id="KW-0274">FAD</keyword>
<dbReference type="InterPro" id="IPR050816">
    <property type="entry name" value="Flavin-dep_Halogenase_NPB"/>
</dbReference>
<dbReference type="OrthoDB" id="462203at2"/>
<feature type="binding site" evidence="2">
    <location>
        <position position="349"/>
    </location>
    <ligand>
        <name>L-tryptophan</name>
        <dbReference type="ChEBI" id="CHEBI:57912"/>
    </ligand>
</feature>
<evidence type="ECO:0000256" key="1">
    <source>
        <dbReference type="PIRSR" id="PIRSR011396-1"/>
    </source>
</evidence>